<comment type="caution">
    <text evidence="1">The sequence shown here is derived from an EMBL/GenBank/DDBJ whole genome shotgun (WGS) entry which is preliminary data.</text>
</comment>
<evidence type="ECO:0000313" key="2">
    <source>
        <dbReference type="Proteomes" id="UP001054945"/>
    </source>
</evidence>
<evidence type="ECO:0000313" key="1">
    <source>
        <dbReference type="EMBL" id="GIX83526.1"/>
    </source>
</evidence>
<sequence>MYWPPVTHIGVQNKLEWTSYGTVDLVRSAKVFIRDERLTVDDRYLLACDCCLEDAIQEIRAKVVENYEASLDIFQAQSKKRFFKQSRHPLTHYWTCYEKEGSKCLERFSYKTFSFVHLNIV</sequence>
<proteinExistence type="predicted"/>
<keyword evidence="2" id="KW-1185">Reference proteome</keyword>
<dbReference type="AlphaFoldDB" id="A0AAV4NHU0"/>
<gene>
    <name evidence="1" type="ORF">CEXT_770651</name>
</gene>
<name>A0AAV4NHU0_CAEEX</name>
<accession>A0AAV4NHU0</accession>
<organism evidence="1 2">
    <name type="scientific">Caerostris extrusa</name>
    <name type="common">Bark spider</name>
    <name type="synonym">Caerostris bankana</name>
    <dbReference type="NCBI Taxonomy" id="172846"/>
    <lineage>
        <taxon>Eukaryota</taxon>
        <taxon>Metazoa</taxon>
        <taxon>Ecdysozoa</taxon>
        <taxon>Arthropoda</taxon>
        <taxon>Chelicerata</taxon>
        <taxon>Arachnida</taxon>
        <taxon>Araneae</taxon>
        <taxon>Araneomorphae</taxon>
        <taxon>Entelegynae</taxon>
        <taxon>Araneoidea</taxon>
        <taxon>Araneidae</taxon>
        <taxon>Caerostris</taxon>
    </lineage>
</organism>
<reference evidence="1 2" key="1">
    <citation type="submission" date="2021-06" db="EMBL/GenBank/DDBJ databases">
        <title>Caerostris extrusa draft genome.</title>
        <authorList>
            <person name="Kono N."/>
            <person name="Arakawa K."/>
        </authorList>
    </citation>
    <scope>NUCLEOTIDE SEQUENCE [LARGE SCALE GENOMIC DNA]</scope>
</reference>
<protein>
    <submittedName>
        <fullName evidence="1">Uncharacterized protein</fullName>
    </submittedName>
</protein>
<dbReference type="EMBL" id="BPLR01020873">
    <property type="protein sequence ID" value="GIX83526.1"/>
    <property type="molecule type" value="Genomic_DNA"/>
</dbReference>
<dbReference type="Proteomes" id="UP001054945">
    <property type="component" value="Unassembled WGS sequence"/>
</dbReference>